<accession>A0A6J4PPB6</accession>
<reference evidence="2" key="1">
    <citation type="submission" date="2020-02" db="EMBL/GenBank/DDBJ databases">
        <authorList>
            <person name="Meier V. D."/>
        </authorList>
    </citation>
    <scope>NUCLEOTIDE SEQUENCE</scope>
    <source>
        <strain evidence="2">AVDCRST_MAG35</strain>
    </source>
</reference>
<protein>
    <submittedName>
        <fullName evidence="2">Uncharacterized protein</fullName>
    </submittedName>
</protein>
<feature type="non-terminal residue" evidence="2">
    <location>
        <position position="49"/>
    </location>
</feature>
<dbReference type="EMBL" id="CADCUY010000431">
    <property type="protein sequence ID" value="CAA9421688.1"/>
    <property type="molecule type" value="Genomic_DNA"/>
</dbReference>
<dbReference type="AlphaFoldDB" id="A0A6J4PPB6"/>
<proteinExistence type="predicted"/>
<organism evidence="2">
    <name type="scientific">uncultured Quadrisphaera sp</name>
    <dbReference type="NCBI Taxonomy" id="904978"/>
    <lineage>
        <taxon>Bacteria</taxon>
        <taxon>Bacillati</taxon>
        <taxon>Actinomycetota</taxon>
        <taxon>Actinomycetes</taxon>
        <taxon>Kineosporiales</taxon>
        <taxon>Kineosporiaceae</taxon>
        <taxon>Quadrisphaera</taxon>
        <taxon>environmental samples</taxon>
    </lineage>
</organism>
<sequence length="49" mass="5618">GGRAVPSTGPCRPQLRSRRRPARCRDRHARRCDVRTTSTSRRRCRPCGV</sequence>
<gene>
    <name evidence="2" type="ORF">AVDCRST_MAG35-2032</name>
</gene>
<evidence type="ECO:0000313" key="2">
    <source>
        <dbReference type="EMBL" id="CAA9421688.1"/>
    </source>
</evidence>
<feature type="non-terminal residue" evidence="2">
    <location>
        <position position="1"/>
    </location>
</feature>
<name>A0A6J4PPB6_9ACTN</name>
<evidence type="ECO:0000256" key="1">
    <source>
        <dbReference type="SAM" id="MobiDB-lite"/>
    </source>
</evidence>
<feature type="region of interest" description="Disordered" evidence="1">
    <location>
        <begin position="1"/>
        <end position="49"/>
    </location>
</feature>
<feature type="compositionally biased region" description="Basic residues" evidence="1">
    <location>
        <begin position="40"/>
        <end position="49"/>
    </location>
</feature>
<feature type="compositionally biased region" description="Basic residues" evidence="1">
    <location>
        <begin position="15"/>
        <end position="30"/>
    </location>
</feature>